<feature type="transmembrane region" description="Helical" evidence="1">
    <location>
        <begin position="12"/>
        <end position="39"/>
    </location>
</feature>
<dbReference type="EMBL" id="JBFOCI010000002">
    <property type="protein sequence ID" value="MEW9806043.1"/>
    <property type="molecule type" value="Genomic_DNA"/>
</dbReference>
<evidence type="ECO:0000256" key="1">
    <source>
        <dbReference type="SAM" id="Phobius"/>
    </source>
</evidence>
<sequence length="157" mass="16211">MNAVFACLWRFAVILVGYAVASLATSAFLNVVMLAWFGLAPEETRDVAAGSLVFTIPFVALFVAYFGFLPALPAIVLAELLGKRDWLFHALAGGAVSVVVIAFSRTAGETGYADVADLNLALVVVGAGMCGGIGYWLVAGRSAGLWRAGAGVTSPAP</sequence>
<gene>
    <name evidence="2" type="ORF">ABUE31_08620</name>
</gene>
<dbReference type="RefSeq" id="WP_367723119.1">
    <property type="nucleotide sequence ID" value="NZ_JBFOCI010000002.1"/>
</dbReference>
<reference evidence="2 3" key="1">
    <citation type="submission" date="2024-06" db="EMBL/GenBank/DDBJ databases">
        <authorList>
            <person name="Tuo L."/>
        </authorList>
    </citation>
    <scope>NUCLEOTIDE SEQUENCE [LARGE SCALE GENOMIC DNA]</scope>
    <source>
        <strain evidence="2 3">ZMM04-5</strain>
    </source>
</reference>
<organism evidence="2 3">
    <name type="scientific">Mesorhizobium marinum</name>
    <dbReference type="NCBI Taxonomy" id="3228790"/>
    <lineage>
        <taxon>Bacteria</taxon>
        <taxon>Pseudomonadati</taxon>
        <taxon>Pseudomonadota</taxon>
        <taxon>Alphaproteobacteria</taxon>
        <taxon>Hyphomicrobiales</taxon>
        <taxon>Phyllobacteriaceae</taxon>
        <taxon>Mesorhizobium</taxon>
    </lineage>
</organism>
<feature type="transmembrane region" description="Helical" evidence="1">
    <location>
        <begin position="118"/>
        <end position="138"/>
    </location>
</feature>
<feature type="transmembrane region" description="Helical" evidence="1">
    <location>
        <begin position="86"/>
        <end position="106"/>
    </location>
</feature>
<keyword evidence="1" id="KW-0472">Membrane</keyword>
<dbReference type="Proteomes" id="UP001556196">
    <property type="component" value="Unassembled WGS sequence"/>
</dbReference>
<keyword evidence="1" id="KW-1133">Transmembrane helix</keyword>
<keyword evidence="3" id="KW-1185">Reference proteome</keyword>
<keyword evidence="1" id="KW-0812">Transmembrane</keyword>
<name>A0ABV3QZV9_9HYPH</name>
<protein>
    <submittedName>
        <fullName evidence="2">Uncharacterized protein</fullName>
    </submittedName>
</protein>
<accession>A0ABV3QZV9</accession>
<proteinExistence type="predicted"/>
<evidence type="ECO:0000313" key="3">
    <source>
        <dbReference type="Proteomes" id="UP001556196"/>
    </source>
</evidence>
<evidence type="ECO:0000313" key="2">
    <source>
        <dbReference type="EMBL" id="MEW9806043.1"/>
    </source>
</evidence>
<comment type="caution">
    <text evidence="2">The sequence shown here is derived from an EMBL/GenBank/DDBJ whole genome shotgun (WGS) entry which is preliminary data.</text>
</comment>
<feature type="transmembrane region" description="Helical" evidence="1">
    <location>
        <begin position="51"/>
        <end position="74"/>
    </location>
</feature>